<dbReference type="Proteomes" id="UP000010797">
    <property type="component" value="Chromosome"/>
</dbReference>
<feature type="signal peptide" evidence="1">
    <location>
        <begin position="1"/>
        <end position="29"/>
    </location>
</feature>
<protein>
    <submittedName>
        <fullName evidence="2">Cell wall-binding protein</fullName>
    </submittedName>
</protein>
<dbReference type="RefSeq" id="WP_015260845.1">
    <property type="nucleotide sequence ID" value="NC_019903.1"/>
</dbReference>
<evidence type="ECO:0000256" key="1">
    <source>
        <dbReference type="SAM" id="SignalP"/>
    </source>
</evidence>
<name>L0F4G6_DESDL</name>
<dbReference type="EMBL" id="CP003344">
    <property type="protein sequence ID" value="AGA67838.1"/>
    <property type="molecule type" value="Genomic_DNA"/>
</dbReference>
<accession>L0F4G6</accession>
<evidence type="ECO:0000313" key="2">
    <source>
        <dbReference type="EMBL" id="AGA67838.1"/>
    </source>
</evidence>
<dbReference type="OrthoDB" id="1935856at2"/>
<dbReference type="Gene3D" id="3.40.50.12090">
    <property type="match status" value="2"/>
</dbReference>
<dbReference type="PANTHER" id="PTHR30032:SF8">
    <property type="entry name" value="GERMINATION-SPECIFIC N-ACETYLMURAMOYL-L-ALANINE AMIDASE"/>
    <property type="match status" value="1"/>
</dbReference>
<dbReference type="InterPro" id="IPR007253">
    <property type="entry name" value="Cell_wall-bd_2"/>
</dbReference>
<evidence type="ECO:0000313" key="3">
    <source>
        <dbReference type="Proteomes" id="UP000010797"/>
    </source>
</evidence>
<keyword evidence="3" id="KW-1185">Reference proteome</keyword>
<proteinExistence type="predicted"/>
<dbReference type="STRING" id="871963.Desdi_0289"/>
<dbReference type="eggNOG" id="COG5492">
    <property type="taxonomic scope" value="Bacteria"/>
</dbReference>
<keyword evidence="1" id="KW-0732">Signal</keyword>
<reference evidence="3" key="1">
    <citation type="submission" date="2012-02" db="EMBL/GenBank/DDBJ databases">
        <title>Complete sequence of Desulfitobacterium dichloroeliminans LMG P-21439.</title>
        <authorList>
            <person name="Lucas S."/>
            <person name="Han J."/>
            <person name="Lapidus A."/>
            <person name="Cheng J.-F."/>
            <person name="Goodwin L."/>
            <person name="Pitluck S."/>
            <person name="Peters L."/>
            <person name="Ovchinnikova G."/>
            <person name="Teshima H."/>
            <person name="Detter J.C."/>
            <person name="Han C."/>
            <person name="Tapia R."/>
            <person name="Land M."/>
            <person name="Hauser L."/>
            <person name="Kyrpides N."/>
            <person name="Ivanova N."/>
            <person name="Pagani I."/>
            <person name="Kruse T."/>
            <person name="de Vos W.M."/>
            <person name="Boon N."/>
            <person name="Smidt H."/>
            <person name="Woyke T."/>
        </authorList>
    </citation>
    <scope>NUCLEOTIDE SEQUENCE [LARGE SCALE GENOMIC DNA]</scope>
    <source>
        <strain evidence="3">LMG P-21439 / DCA1</strain>
    </source>
</reference>
<dbReference type="AlphaFoldDB" id="L0F4G6"/>
<dbReference type="eggNOG" id="COG2720">
    <property type="taxonomic scope" value="Bacteria"/>
</dbReference>
<dbReference type="InterPro" id="IPR051922">
    <property type="entry name" value="Bact_Sporulation_Assoc"/>
</dbReference>
<dbReference type="HOGENOM" id="CLU_028455_0_2_9"/>
<sequence length="537" mass="58609">MIRIKSIRLALPTLCLAILIAVTARPVQASIAIHPRLDGPDRYQTSATIAKQFSDEVVDHVVLASGQDFPDALSASVLAHQLNAPILLVNKHPHNSPDALAYIETHLSRDGKIFIIGGDGVIGAEFDSFFIDNGYAVERLGGEDRYATDRLTADALNSEPGGTVYIASGENFPDVLSVSSFASQAQAPILLVKHGSIPLAIQDYLQIQQPKQVYISGGAGVVSLEVESQIQALLPEATLTRFSGNDRYETAAQAYEQIAPYPETIYIASGSNYPDALSGAPLAAQKGDPILLINPSTPIVPDTIAAYLTQLYINGVTPSVTALGGPGVVPDEVVHNVVNLLNGQAQSPLFMIRTVDSRLVMEKSIFPITKESYFFNIDTYKDSYSGSFHSSIQDKLYNYMLNQGHQVSVHNRAVALHSGILINNCVYFQAEALRRVGFNIPNSMANVAKFSNYLTKLGFKKDTNIKSLKPGDIVFTVKNTHTYTFMGWVNPGSYDYAYIVDNQARSFGGQVYHVRKVNGVDPDLNTDPMAFFMYYQD</sequence>
<feature type="chain" id="PRO_5003941207" evidence="1">
    <location>
        <begin position="30"/>
        <end position="537"/>
    </location>
</feature>
<dbReference type="PANTHER" id="PTHR30032">
    <property type="entry name" value="N-ACETYLMURAMOYL-L-ALANINE AMIDASE-RELATED"/>
    <property type="match status" value="1"/>
</dbReference>
<dbReference type="Pfam" id="PF04122">
    <property type="entry name" value="CW_binding_2"/>
    <property type="match status" value="3"/>
</dbReference>
<dbReference type="KEGG" id="ddl:Desdi_0289"/>
<organism evidence="2 3">
    <name type="scientific">Desulfitobacterium dichloroeliminans (strain LMG P-21439 / DCA1)</name>
    <dbReference type="NCBI Taxonomy" id="871963"/>
    <lineage>
        <taxon>Bacteria</taxon>
        <taxon>Bacillati</taxon>
        <taxon>Bacillota</taxon>
        <taxon>Clostridia</taxon>
        <taxon>Eubacteriales</taxon>
        <taxon>Desulfitobacteriaceae</taxon>
        <taxon>Desulfitobacterium</taxon>
    </lineage>
</organism>
<gene>
    <name evidence="2" type="ordered locus">Desdi_0289</name>
</gene>